<evidence type="ECO:0000256" key="4">
    <source>
        <dbReference type="ARBA" id="ARBA00023136"/>
    </source>
</evidence>
<dbReference type="GO" id="GO:0008381">
    <property type="term" value="F:mechanosensitive monoatomic ion channel activity"/>
    <property type="evidence" value="ECO:0007669"/>
    <property type="project" value="TreeGrafter"/>
</dbReference>
<dbReference type="Pfam" id="PF01741">
    <property type="entry name" value="MscL"/>
    <property type="match status" value="1"/>
</dbReference>
<reference evidence="6" key="1">
    <citation type="submission" date="2023-11" db="EMBL/GenBank/DDBJ databases">
        <authorList>
            <person name="De Vega J J."/>
            <person name="De Vega J J."/>
        </authorList>
    </citation>
    <scope>NUCLEOTIDE SEQUENCE</scope>
</reference>
<dbReference type="GO" id="GO:0016020">
    <property type="term" value="C:membrane"/>
    <property type="evidence" value="ECO:0007669"/>
    <property type="project" value="UniProtKB-SubCell"/>
</dbReference>
<evidence type="ECO:0000313" key="7">
    <source>
        <dbReference type="Proteomes" id="UP001295794"/>
    </source>
</evidence>
<dbReference type="PANTHER" id="PTHR30266:SF2">
    <property type="entry name" value="LARGE-CONDUCTANCE MECHANOSENSITIVE CHANNEL"/>
    <property type="match status" value="1"/>
</dbReference>
<keyword evidence="3 5" id="KW-1133">Transmembrane helix</keyword>
<feature type="transmembrane region" description="Helical" evidence="5">
    <location>
        <begin position="95"/>
        <end position="115"/>
    </location>
</feature>
<keyword evidence="2 5" id="KW-0812">Transmembrane</keyword>
<comment type="subcellular location">
    <subcellularLocation>
        <location evidence="1">Membrane</location>
        <topology evidence="1">Multi-pass membrane protein</topology>
    </subcellularLocation>
</comment>
<evidence type="ECO:0008006" key="8">
    <source>
        <dbReference type="Google" id="ProtNLM"/>
    </source>
</evidence>
<evidence type="ECO:0000256" key="1">
    <source>
        <dbReference type="ARBA" id="ARBA00004141"/>
    </source>
</evidence>
<keyword evidence="4 5" id="KW-0472">Membrane</keyword>
<accession>A0AAD2Q0I7</accession>
<dbReference type="Gene3D" id="1.10.1200.120">
    <property type="entry name" value="Large-conductance mechanosensitive channel, MscL, domain 1"/>
    <property type="match status" value="1"/>
</dbReference>
<dbReference type="AlphaFoldDB" id="A0AAD2Q0I7"/>
<keyword evidence="7" id="KW-1185">Reference proteome</keyword>
<organism evidence="6 7">
    <name type="scientific">Mycena citricolor</name>
    <dbReference type="NCBI Taxonomy" id="2018698"/>
    <lineage>
        <taxon>Eukaryota</taxon>
        <taxon>Fungi</taxon>
        <taxon>Dikarya</taxon>
        <taxon>Basidiomycota</taxon>
        <taxon>Agaricomycotina</taxon>
        <taxon>Agaricomycetes</taxon>
        <taxon>Agaricomycetidae</taxon>
        <taxon>Agaricales</taxon>
        <taxon>Marasmiineae</taxon>
        <taxon>Mycenaceae</taxon>
        <taxon>Mycena</taxon>
    </lineage>
</organism>
<dbReference type="EMBL" id="CAVNYO010000018">
    <property type="protein sequence ID" value="CAK5262465.1"/>
    <property type="molecule type" value="Genomic_DNA"/>
</dbReference>
<dbReference type="InterPro" id="IPR037673">
    <property type="entry name" value="MSC/AndL"/>
</dbReference>
<protein>
    <recommendedName>
        <fullName evidence="8">Large-conductance mechanosensitive channel</fullName>
    </recommendedName>
</protein>
<comment type="caution">
    <text evidence="6">The sequence shown here is derived from an EMBL/GenBank/DDBJ whole genome shotgun (WGS) entry which is preliminary data.</text>
</comment>
<evidence type="ECO:0000256" key="3">
    <source>
        <dbReference type="ARBA" id="ARBA00022989"/>
    </source>
</evidence>
<sequence length="167" mass="18397">MSDEERRPLIGFLGRDNVLEVAVGLIMAGGFSKLVNSFISDVLLPPISLLPFLGRNLPAKFAVLRSGPNPPYNTVEQATEDGAITLAWGAFLDNLITFFALGAVLYTYAQLYAIFTKESIIKHIVKCKYCRKDISASAKRCAFCTSWTDGRDEKQAQPTHSDHPLDS</sequence>
<evidence type="ECO:0000256" key="5">
    <source>
        <dbReference type="SAM" id="Phobius"/>
    </source>
</evidence>
<evidence type="ECO:0000256" key="2">
    <source>
        <dbReference type="ARBA" id="ARBA00022692"/>
    </source>
</evidence>
<evidence type="ECO:0000313" key="6">
    <source>
        <dbReference type="EMBL" id="CAK5262465.1"/>
    </source>
</evidence>
<name>A0AAD2Q0I7_9AGAR</name>
<gene>
    <name evidence="6" type="ORF">MYCIT1_LOCUS1211</name>
</gene>
<dbReference type="Proteomes" id="UP001295794">
    <property type="component" value="Unassembled WGS sequence"/>
</dbReference>
<proteinExistence type="predicted"/>
<dbReference type="PANTHER" id="PTHR30266">
    <property type="entry name" value="MECHANOSENSITIVE CHANNEL MSCL"/>
    <property type="match status" value="1"/>
</dbReference>
<dbReference type="SUPFAM" id="SSF81330">
    <property type="entry name" value="Gated mechanosensitive channel"/>
    <property type="match status" value="1"/>
</dbReference>
<feature type="transmembrane region" description="Helical" evidence="5">
    <location>
        <begin position="21"/>
        <end position="39"/>
    </location>
</feature>
<dbReference type="InterPro" id="IPR036019">
    <property type="entry name" value="MscL_channel"/>
</dbReference>